<gene>
    <name evidence="1" type="ORF">CAPSK01_003514</name>
</gene>
<proteinExistence type="predicted"/>
<sequence length="82" mass="9336">MAMRVKPETKMISERLFMCFGRLKICAGAGRHSDRIFGCDALMMLARCSTFRTCWTMPSVTTKCANGAGRREYAVRIVRRPK</sequence>
<accession>A0A084XXF7</accession>
<comment type="caution">
    <text evidence="1">The sequence shown here is derived from an EMBL/GenBank/DDBJ whole genome shotgun (WGS) entry which is preliminary data.</text>
</comment>
<protein>
    <submittedName>
        <fullName evidence="1">Uncharacterized protein</fullName>
    </submittedName>
</protein>
<dbReference type="AlphaFoldDB" id="A0A084XXF7"/>
<dbReference type="Proteomes" id="UP000019812">
    <property type="component" value="Unassembled WGS sequence"/>
</dbReference>
<evidence type="ECO:0000313" key="1">
    <source>
        <dbReference type="EMBL" id="KFB67151.1"/>
    </source>
</evidence>
<reference evidence="1 2" key="1">
    <citation type="submission" date="2014-07" db="EMBL/GenBank/DDBJ databases">
        <title>Expanding our view of genomic diversity in Candidatus Accumulibacter clades.</title>
        <authorList>
            <person name="Skennerton C.T."/>
            <person name="Barr J.J."/>
            <person name="Slater F.R."/>
            <person name="Bond P.L."/>
            <person name="Tyson G.W."/>
        </authorList>
    </citation>
    <scope>NUCLEOTIDE SEQUENCE [LARGE SCALE GENOMIC DNA]</scope>
    <source>
        <strain evidence="2">SK-01</strain>
    </source>
</reference>
<organism evidence="1 2">
    <name type="scientific">Candidatus Accumulibacter vicinus</name>
    <dbReference type="NCBI Taxonomy" id="2954382"/>
    <lineage>
        <taxon>Bacteria</taxon>
        <taxon>Pseudomonadati</taxon>
        <taxon>Pseudomonadota</taxon>
        <taxon>Betaproteobacteria</taxon>
        <taxon>Candidatus Accumulibacter</taxon>
    </lineage>
</organism>
<dbReference type="EMBL" id="JDSS02000032">
    <property type="protein sequence ID" value="KFB67151.1"/>
    <property type="molecule type" value="Genomic_DNA"/>
</dbReference>
<evidence type="ECO:0000313" key="2">
    <source>
        <dbReference type="Proteomes" id="UP000019812"/>
    </source>
</evidence>
<name>A0A084XXF7_9PROT</name>